<protein>
    <submittedName>
        <fullName evidence="1">Uncharacterized protein</fullName>
    </submittedName>
</protein>
<organism evidence="1 2">
    <name type="scientific">Alteromonas mediterranea 615</name>
    <dbReference type="NCBI Taxonomy" id="1300253"/>
    <lineage>
        <taxon>Bacteria</taxon>
        <taxon>Pseudomonadati</taxon>
        <taxon>Pseudomonadota</taxon>
        <taxon>Gammaproteobacteria</taxon>
        <taxon>Alteromonadales</taxon>
        <taxon>Alteromonadaceae</taxon>
        <taxon>Alteromonas/Salinimonas group</taxon>
        <taxon>Alteromonas</taxon>
    </lineage>
</organism>
<name>S5ACD4_9ALTE</name>
<dbReference type="Proteomes" id="UP000014909">
    <property type="component" value="Chromosome"/>
</dbReference>
<sequence length="86" mass="9612">MNFNEPVLFNESKAAALGYPEDCLPDELWAASPRDLHNANESDVFAYLWDEVTNPENVTHIVKEGRPYITLGDLFFVAKGKIADVA</sequence>
<evidence type="ECO:0000313" key="2">
    <source>
        <dbReference type="Proteomes" id="UP000014909"/>
    </source>
</evidence>
<reference evidence="1 2" key="1">
    <citation type="journal article" date="2013" name="Genome Biol. Evol.">
        <title>Genomic Diversity of "Deep Ecotype" Alteromonas macleodii Isolates: Evidence for Pan-Mediterranean Clonal Frames.</title>
        <authorList>
            <person name="Lopez-Perez M."/>
            <person name="Gonzaga A."/>
            <person name="Rodriguez-Valera F."/>
        </authorList>
    </citation>
    <scope>NUCLEOTIDE SEQUENCE [LARGE SCALE GENOMIC DNA]</scope>
    <source>
        <strain evidence="2">'English Channel 615'</strain>
    </source>
</reference>
<dbReference type="HOGENOM" id="CLU_2490947_0_0_6"/>
<proteinExistence type="predicted"/>
<dbReference type="BioCyc" id="AMAC1300253:G12YX-1515-MONOMER"/>
<evidence type="ECO:0000313" key="1">
    <source>
        <dbReference type="EMBL" id="AGP77902.1"/>
    </source>
</evidence>
<dbReference type="AlphaFoldDB" id="S5ACD4"/>
<accession>S5ACD4</accession>
<dbReference type="KEGG" id="amh:I633_09485"/>
<gene>
    <name evidence="1" type="ORF">I633_09485</name>
</gene>
<dbReference type="EMBL" id="CP004846">
    <property type="protein sequence ID" value="AGP77902.1"/>
    <property type="molecule type" value="Genomic_DNA"/>
</dbReference>